<comment type="caution">
    <text evidence="1">The sequence shown here is derived from an EMBL/GenBank/DDBJ whole genome shotgun (WGS) entry which is preliminary data.</text>
</comment>
<dbReference type="EMBL" id="ASPP01021303">
    <property type="protein sequence ID" value="ETO12548.1"/>
    <property type="molecule type" value="Genomic_DNA"/>
</dbReference>
<keyword evidence="2" id="KW-1185">Reference proteome</keyword>
<organism evidence="1 2">
    <name type="scientific">Reticulomyxa filosa</name>
    <dbReference type="NCBI Taxonomy" id="46433"/>
    <lineage>
        <taxon>Eukaryota</taxon>
        <taxon>Sar</taxon>
        <taxon>Rhizaria</taxon>
        <taxon>Retaria</taxon>
        <taxon>Foraminifera</taxon>
        <taxon>Monothalamids</taxon>
        <taxon>Reticulomyxidae</taxon>
        <taxon>Reticulomyxa</taxon>
    </lineage>
</organism>
<dbReference type="AlphaFoldDB" id="X6MEU7"/>
<gene>
    <name evidence="1" type="ORF">RFI_24826</name>
</gene>
<protein>
    <submittedName>
        <fullName evidence="1">Uncharacterized protein</fullName>
    </submittedName>
</protein>
<reference evidence="1 2" key="1">
    <citation type="journal article" date="2013" name="Curr. Biol.">
        <title>The Genome of the Foraminiferan Reticulomyxa filosa.</title>
        <authorList>
            <person name="Glockner G."/>
            <person name="Hulsmann N."/>
            <person name="Schleicher M."/>
            <person name="Noegel A.A."/>
            <person name="Eichinger L."/>
            <person name="Gallinger C."/>
            <person name="Pawlowski J."/>
            <person name="Sierra R."/>
            <person name="Euteneuer U."/>
            <person name="Pillet L."/>
            <person name="Moustafa A."/>
            <person name="Platzer M."/>
            <person name="Groth M."/>
            <person name="Szafranski K."/>
            <person name="Schliwa M."/>
        </authorList>
    </citation>
    <scope>NUCLEOTIDE SEQUENCE [LARGE SCALE GENOMIC DNA]</scope>
</reference>
<name>X6MEU7_RETFI</name>
<evidence type="ECO:0000313" key="2">
    <source>
        <dbReference type="Proteomes" id="UP000023152"/>
    </source>
</evidence>
<dbReference type="Proteomes" id="UP000023152">
    <property type="component" value="Unassembled WGS sequence"/>
</dbReference>
<sequence>MCRLQKIINYPNKEQQQNMQFNQTKPKLTQKKSKTKNCKLLFIFWCFDSKICKWSQSSLPFVTSPISNVDIFQLEQFRDNAFECLKLYAFYTSKYSVFCVDCYDVSFQYFVLVSFSSPNNNSPFLKEKLLDQLFVKKNKMSSISHFIPFK</sequence>
<evidence type="ECO:0000313" key="1">
    <source>
        <dbReference type="EMBL" id="ETO12548.1"/>
    </source>
</evidence>
<accession>X6MEU7</accession>
<proteinExistence type="predicted"/>